<evidence type="ECO:0000256" key="1">
    <source>
        <dbReference type="SAM" id="Phobius"/>
    </source>
</evidence>
<keyword evidence="1" id="KW-0472">Membrane</keyword>
<accession>A0A7D4UCM6</accession>
<dbReference type="RefSeq" id="WP_172991386.1">
    <property type="nucleotide sequence ID" value="NZ_CP054038.1"/>
</dbReference>
<feature type="transmembrane region" description="Helical" evidence="1">
    <location>
        <begin position="37"/>
        <end position="62"/>
    </location>
</feature>
<sequence>MEILKYVILGVHIIGVASLLGGALIEMTAKREGGKRVVPAVLHGAWTMLVTGILLVGMNYAIDDPVDNAKITVKLGVLVAIIVIALINRKKVPVATWVLPTISLLTVVNIFLATVWRSYS</sequence>
<proteinExistence type="predicted"/>
<gene>
    <name evidence="2" type="ORF">HQM25_17400</name>
</gene>
<evidence type="ECO:0000313" key="2">
    <source>
        <dbReference type="EMBL" id="QKJ20963.1"/>
    </source>
</evidence>
<protein>
    <recommendedName>
        <fullName evidence="4">Integral membrane protein</fullName>
    </recommendedName>
</protein>
<organism evidence="2 3">
    <name type="scientific">Microbacterium hominis</name>
    <dbReference type="NCBI Taxonomy" id="162426"/>
    <lineage>
        <taxon>Bacteria</taxon>
        <taxon>Bacillati</taxon>
        <taxon>Actinomycetota</taxon>
        <taxon>Actinomycetes</taxon>
        <taxon>Micrococcales</taxon>
        <taxon>Microbacteriaceae</taxon>
        <taxon>Microbacterium</taxon>
    </lineage>
</organism>
<keyword evidence="1" id="KW-0812">Transmembrane</keyword>
<name>A0A7D4UCM6_9MICO</name>
<evidence type="ECO:0008006" key="4">
    <source>
        <dbReference type="Google" id="ProtNLM"/>
    </source>
</evidence>
<dbReference type="Proteomes" id="UP000502498">
    <property type="component" value="Chromosome"/>
</dbReference>
<keyword evidence="1" id="KW-1133">Transmembrane helix</keyword>
<feature type="transmembrane region" description="Helical" evidence="1">
    <location>
        <begin position="68"/>
        <end position="87"/>
    </location>
</feature>
<feature type="transmembrane region" description="Helical" evidence="1">
    <location>
        <begin position="94"/>
        <end position="116"/>
    </location>
</feature>
<evidence type="ECO:0000313" key="3">
    <source>
        <dbReference type="Proteomes" id="UP000502498"/>
    </source>
</evidence>
<dbReference type="EMBL" id="CP054038">
    <property type="protein sequence ID" value="QKJ20963.1"/>
    <property type="molecule type" value="Genomic_DNA"/>
</dbReference>
<dbReference type="AlphaFoldDB" id="A0A7D4UCM6"/>
<feature type="transmembrane region" description="Helical" evidence="1">
    <location>
        <begin position="6"/>
        <end position="25"/>
    </location>
</feature>
<reference evidence="2 3" key="1">
    <citation type="submission" date="2020-05" db="EMBL/GenBank/DDBJ databases">
        <title>Strain PA2F3 complete genome.</title>
        <authorList>
            <person name="Kim Y.-S."/>
            <person name="Kim S.-J."/>
            <person name="Jung H.-k."/>
            <person name="Kim S.-E."/>
            <person name="Kim K.-H."/>
        </authorList>
    </citation>
    <scope>NUCLEOTIDE SEQUENCE [LARGE SCALE GENOMIC DNA]</scope>
    <source>
        <strain evidence="2 3">PA2F3</strain>
    </source>
</reference>